<dbReference type="Pfam" id="PF04935">
    <property type="entry name" value="SURF6"/>
    <property type="match status" value="1"/>
</dbReference>
<proteinExistence type="inferred from homology"/>
<keyword evidence="3" id="KW-0539">Nucleus</keyword>
<dbReference type="InterPro" id="IPR029188">
    <property type="entry name" value="Rrp14_N"/>
</dbReference>
<evidence type="ECO:0000259" key="5">
    <source>
        <dbReference type="Pfam" id="PF04935"/>
    </source>
</evidence>
<organism evidence="7 8">
    <name type="scientific">Heterodermia speciosa</name>
    <dbReference type="NCBI Taxonomy" id="116794"/>
    <lineage>
        <taxon>Eukaryota</taxon>
        <taxon>Fungi</taxon>
        <taxon>Dikarya</taxon>
        <taxon>Ascomycota</taxon>
        <taxon>Pezizomycotina</taxon>
        <taxon>Lecanoromycetes</taxon>
        <taxon>OSLEUM clade</taxon>
        <taxon>Lecanoromycetidae</taxon>
        <taxon>Caliciales</taxon>
        <taxon>Physciaceae</taxon>
        <taxon>Heterodermia</taxon>
    </lineage>
</organism>
<dbReference type="GO" id="GO:0005730">
    <property type="term" value="C:nucleolus"/>
    <property type="evidence" value="ECO:0007669"/>
    <property type="project" value="TreeGrafter"/>
</dbReference>
<feature type="compositionally biased region" description="Basic and acidic residues" evidence="4">
    <location>
        <begin position="440"/>
        <end position="449"/>
    </location>
</feature>
<evidence type="ECO:0000256" key="2">
    <source>
        <dbReference type="ARBA" id="ARBA00005904"/>
    </source>
</evidence>
<feature type="domain" description="Ribosomal RNA-processing protein 14 N-terminal" evidence="6">
    <location>
        <begin position="8"/>
        <end position="58"/>
    </location>
</feature>
<gene>
    <name evidence="7" type="ORF">HETSPECPRED_000668</name>
</gene>
<feature type="compositionally biased region" description="Basic and acidic residues" evidence="4">
    <location>
        <begin position="459"/>
        <end position="476"/>
    </location>
</feature>
<evidence type="ECO:0000259" key="6">
    <source>
        <dbReference type="Pfam" id="PF15459"/>
    </source>
</evidence>
<feature type="compositionally biased region" description="Basic and acidic residues" evidence="4">
    <location>
        <begin position="298"/>
        <end position="313"/>
    </location>
</feature>
<feature type="domain" description="Ribosomal RNA-processing protein 14/surfeit locus protein 6 C-terminal" evidence="5">
    <location>
        <begin position="300"/>
        <end position="503"/>
    </location>
</feature>
<feature type="compositionally biased region" description="Basic and acidic residues" evidence="4">
    <location>
        <begin position="485"/>
        <end position="499"/>
    </location>
</feature>
<reference evidence="7" key="1">
    <citation type="submission" date="2021-03" db="EMBL/GenBank/DDBJ databases">
        <authorList>
            <person name="Tagirdzhanova G."/>
        </authorList>
    </citation>
    <scope>NUCLEOTIDE SEQUENCE</scope>
</reference>
<feature type="compositionally biased region" description="Basic and acidic residues" evidence="4">
    <location>
        <begin position="117"/>
        <end position="128"/>
    </location>
</feature>
<evidence type="ECO:0000256" key="4">
    <source>
        <dbReference type="SAM" id="MobiDB-lite"/>
    </source>
</evidence>
<evidence type="ECO:0000256" key="1">
    <source>
        <dbReference type="ARBA" id="ARBA00004123"/>
    </source>
</evidence>
<dbReference type="AlphaFoldDB" id="A0A8H3G8J0"/>
<sequence length="532" mass="59372">MSETLEDRLKGHAEAFNGLLSLIPAKHYYGGDTSDQWQKKKKTKQEARNAKLAKLDPDNVKSAKDVMDENARKRKREIEDGSDVEGIEVEKPLEGFKRATKKAKKQQKENTSSKTPVMEKAKKEDHAIHSLASQKAKAEKRRLKLEQKNAKKEIKRARKEESKKGKLTGNGWDSSGEDNTNLDSGGVNPVELEDVDQVLADNQSPTATPSPRMESPAFDAPTAPSGSSSISSIAPPNVSEEPKLREFIEESRKNSAAESEPKQPKISPEELRVRLETRINVLRAARKADGLNGQPARSRQELMEARRLKENERKAHKKELRRQAKDDEDRKRAESLARGSPLISGSPLYSPLTGSNAINSPTEPSNNFSFGRVVFGDGQQASAQLNDILNIRASKGPSDPATALQAAEKRQARLASLDEGKRTDIEEKDSWLNAKKHVHGERVRDDTSLLKKTLKRKEKQKEKSKKEWTERLEGIKKAQGMKQKRREENLQKRKDEKGGKGKKGKGKPKQKPRPGFEGSFRARASGGGTKKK</sequence>
<evidence type="ECO:0000313" key="8">
    <source>
        <dbReference type="Proteomes" id="UP000664521"/>
    </source>
</evidence>
<dbReference type="GO" id="GO:0042274">
    <property type="term" value="P:ribosomal small subunit biogenesis"/>
    <property type="evidence" value="ECO:0007669"/>
    <property type="project" value="TreeGrafter"/>
</dbReference>
<feature type="compositionally biased region" description="Polar residues" evidence="4">
    <location>
        <begin position="200"/>
        <end position="209"/>
    </location>
</feature>
<dbReference type="Pfam" id="PF15459">
    <property type="entry name" value="RRP14"/>
    <property type="match status" value="1"/>
</dbReference>
<evidence type="ECO:0000256" key="3">
    <source>
        <dbReference type="ARBA" id="ARBA00023242"/>
    </source>
</evidence>
<comment type="similarity">
    <text evidence="2">Belongs to the SURF6 family.</text>
</comment>
<dbReference type="GO" id="GO:0042273">
    <property type="term" value="P:ribosomal large subunit biogenesis"/>
    <property type="evidence" value="ECO:0007669"/>
    <property type="project" value="TreeGrafter"/>
</dbReference>
<evidence type="ECO:0008006" key="9">
    <source>
        <dbReference type="Google" id="ProtNLM"/>
    </source>
</evidence>
<dbReference type="EMBL" id="CAJPDS010000105">
    <property type="protein sequence ID" value="CAF9937815.1"/>
    <property type="molecule type" value="Genomic_DNA"/>
</dbReference>
<protein>
    <recommendedName>
        <fullName evidence="9">Ribosomal RNA-processing protein 14/surfeit locus protein 6 C-terminal domain-containing protein</fullName>
    </recommendedName>
</protein>
<feature type="compositionally biased region" description="Low complexity" evidence="4">
    <location>
        <begin position="220"/>
        <end position="236"/>
    </location>
</feature>
<feature type="compositionally biased region" description="Basic and acidic residues" evidence="4">
    <location>
        <begin position="88"/>
        <end position="97"/>
    </location>
</feature>
<dbReference type="OrthoDB" id="444809at2759"/>
<dbReference type="InterPro" id="IPR029190">
    <property type="entry name" value="Rrp14/SURF6_C"/>
</dbReference>
<dbReference type="Proteomes" id="UP000664521">
    <property type="component" value="Unassembled WGS sequence"/>
</dbReference>
<feature type="compositionally biased region" description="Polar residues" evidence="4">
    <location>
        <begin position="352"/>
        <end position="366"/>
    </location>
</feature>
<feature type="compositionally biased region" description="Basic and acidic residues" evidence="4">
    <location>
        <begin position="321"/>
        <end position="335"/>
    </location>
</feature>
<feature type="compositionally biased region" description="Basic and acidic residues" evidence="4">
    <location>
        <begin position="144"/>
        <end position="164"/>
    </location>
</feature>
<feature type="compositionally biased region" description="Basic and acidic residues" evidence="4">
    <location>
        <begin position="44"/>
        <end position="79"/>
    </location>
</feature>
<name>A0A8H3G8J0_9LECA</name>
<dbReference type="PANTHER" id="PTHR14369:SF0">
    <property type="entry name" value="SURFEIT LOCUS PROTEIN 6"/>
    <property type="match status" value="1"/>
</dbReference>
<dbReference type="GO" id="GO:0003677">
    <property type="term" value="F:DNA binding"/>
    <property type="evidence" value="ECO:0007669"/>
    <property type="project" value="TreeGrafter"/>
</dbReference>
<comment type="subcellular location">
    <subcellularLocation>
        <location evidence="1">Nucleus</location>
    </subcellularLocation>
</comment>
<feature type="compositionally biased region" description="Basic and acidic residues" evidence="4">
    <location>
        <begin position="407"/>
        <end position="430"/>
    </location>
</feature>
<feature type="region of interest" description="Disordered" evidence="4">
    <location>
        <begin position="394"/>
        <end position="532"/>
    </location>
</feature>
<feature type="compositionally biased region" description="Polar residues" evidence="4">
    <location>
        <begin position="171"/>
        <end position="183"/>
    </location>
</feature>
<dbReference type="PANTHER" id="PTHR14369">
    <property type="entry name" value="SURFEIT LOCUS PROTEIN 6"/>
    <property type="match status" value="1"/>
</dbReference>
<dbReference type="InterPro" id="IPR007019">
    <property type="entry name" value="SURF6"/>
</dbReference>
<feature type="compositionally biased region" description="Basic and acidic residues" evidence="4">
    <location>
        <begin position="240"/>
        <end position="277"/>
    </location>
</feature>
<keyword evidence="8" id="KW-1185">Reference proteome</keyword>
<evidence type="ECO:0000313" key="7">
    <source>
        <dbReference type="EMBL" id="CAF9937815.1"/>
    </source>
</evidence>
<dbReference type="GO" id="GO:0003723">
    <property type="term" value="F:RNA binding"/>
    <property type="evidence" value="ECO:0007669"/>
    <property type="project" value="TreeGrafter"/>
</dbReference>
<feature type="region of interest" description="Disordered" evidence="4">
    <location>
        <begin position="29"/>
        <end position="366"/>
    </location>
</feature>
<feature type="compositionally biased region" description="Basic residues" evidence="4">
    <location>
        <begin position="500"/>
        <end position="512"/>
    </location>
</feature>
<comment type="caution">
    <text evidence="7">The sequence shown here is derived from an EMBL/GenBank/DDBJ whole genome shotgun (WGS) entry which is preliminary data.</text>
</comment>
<accession>A0A8H3G8J0</accession>